<dbReference type="InterPro" id="IPR028896">
    <property type="entry name" value="GcvT/YgfZ/DmdA"/>
</dbReference>
<dbReference type="PANTHER" id="PTHR43757">
    <property type="entry name" value="AMINOMETHYLTRANSFERASE"/>
    <property type="match status" value="1"/>
</dbReference>
<comment type="caution">
    <text evidence="6">The sequence shown here is derived from an EMBL/GenBank/DDBJ whole genome shotgun (WGS) entry which is preliminary data.</text>
</comment>
<dbReference type="Gene3D" id="3.30.70.1400">
    <property type="entry name" value="Aminomethyltransferase beta-barrel domains"/>
    <property type="match status" value="1"/>
</dbReference>
<keyword evidence="7" id="KW-1185">Reference proteome</keyword>
<evidence type="ECO:0000259" key="4">
    <source>
        <dbReference type="Pfam" id="PF08669"/>
    </source>
</evidence>
<dbReference type="Pfam" id="PF01266">
    <property type="entry name" value="DAO"/>
    <property type="match status" value="1"/>
</dbReference>
<dbReference type="SUPFAM" id="SSF51905">
    <property type="entry name" value="FAD/NAD(P)-binding domain"/>
    <property type="match status" value="1"/>
</dbReference>
<dbReference type="InterPro" id="IPR032503">
    <property type="entry name" value="FAO_M"/>
</dbReference>
<dbReference type="SUPFAM" id="SSF54373">
    <property type="entry name" value="FAD-linked reductases, C-terminal domain"/>
    <property type="match status" value="1"/>
</dbReference>
<dbReference type="Gene3D" id="3.30.9.10">
    <property type="entry name" value="D-Amino Acid Oxidase, subunit A, domain 2"/>
    <property type="match status" value="1"/>
</dbReference>
<dbReference type="EMBL" id="JBHUCP010000041">
    <property type="protein sequence ID" value="MFD1534675.1"/>
    <property type="molecule type" value="Genomic_DNA"/>
</dbReference>
<dbReference type="Gene3D" id="2.40.30.110">
    <property type="entry name" value="Aminomethyltransferase beta-barrel domains"/>
    <property type="match status" value="1"/>
</dbReference>
<feature type="domain" description="Aminomethyltransferase C-terminal" evidence="4">
    <location>
        <begin position="712"/>
        <end position="791"/>
    </location>
</feature>
<accession>A0ABW4FXB2</accession>
<evidence type="ECO:0000259" key="2">
    <source>
        <dbReference type="Pfam" id="PF01266"/>
    </source>
</evidence>
<evidence type="ECO:0000259" key="5">
    <source>
        <dbReference type="Pfam" id="PF16350"/>
    </source>
</evidence>
<dbReference type="SUPFAM" id="SSF101790">
    <property type="entry name" value="Aminomethyltransferase beta-barrel domain"/>
    <property type="match status" value="1"/>
</dbReference>
<dbReference type="InterPro" id="IPR013977">
    <property type="entry name" value="GcvT_C"/>
</dbReference>
<name>A0ABW4FXB2_9PSEU</name>
<reference evidence="7" key="1">
    <citation type="journal article" date="2019" name="Int. J. Syst. Evol. Microbiol.">
        <title>The Global Catalogue of Microorganisms (GCM) 10K type strain sequencing project: providing services to taxonomists for standard genome sequencing and annotation.</title>
        <authorList>
            <consortium name="The Broad Institute Genomics Platform"/>
            <consortium name="The Broad Institute Genome Sequencing Center for Infectious Disease"/>
            <person name="Wu L."/>
            <person name="Ma J."/>
        </authorList>
    </citation>
    <scope>NUCLEOTIDE SEQUENCE [LARGE SCALE GENOMIC DNA]</scope>
    <source>
        <strain evidence="7">JCM 12165</strain>
    </source>
</reference>
<comment type="similarity">
    <text evidence="1">Belongs to the GcvT family.</text>
</comment>
<feature type="domain" description="FAD dependent oxidoreductase" evidence="2">
    <location>
        <begin position="4"/>
        <end position="360"/>
    </location>
</feature>
<evidence type="ECO:0000256" key="1">
    <source>
        <dbReference type="ARBA" id="ARBA00008609"/>
    </source>
</evidence>
<dbReference type="PANTHER" id="PTHR43757:SF2">
    <property type="entry name" value="AMINOMETHYLTRANSFERASE, MITOCHONDRIAL"/>
    <property type="match status" value="1"/>
</dbReference>
<protein>
    <submittedName>
        <fullName evidence="6">FAD-dependent oxidoreductase</fullName>
    </submittedName>
</protein>
<dbReference type="Gene3D" id="3.50.50.60">
    <property type="entry name" value="FAD/NAD(P)-binding domain"/>
    <property type="match status" value="1"/>
</dbReference>
<sequence length="799" mass="86089">MTPRVVVIGAGVVGAAVADELTARGWTDVTVLDRGALPLPGGSSSHAPGLVFQTNPSKTMAGFAGYTVEKMSALGVFDQVGGLEVATTPERLADLRRRHGLATSWGVPSRLVEPDECAALHPLIEPDRVLGGFHTPTDGLAKAPRAVAAQLARATDLGARVLGEHRVLEVLSEKGRVTGVRTDQGDVPADVVVSATGFWGPRTGALVGLTIPLLPMAHQYARTTPVAALAGRNSETAEASAPILRHQDRDLYFREHVDRVGIGSYAHRPMPVDLDTLPAEGMPSVLQFTPDDFAPSWADARELLPALEDAEIASGFNGIFSFTPDGMPLLGEHPDLRGFWVAEAVWVTHSCGVGQALARWLAEGEPGVDVHECDLNRFEQAQLSPSYVETRSAQNFVEVYDVLHPLDPPARPRPLRVSPFHARQVELGAVFLEASGWERPHWFEANAGLPEVRRVPGRGEWEARHWSPIAGAEALVTRDRVAMYDMTPLKRLDVSGPGALALLQRLTTNNLDKKPGAVTYTLLLEPSGGVRSDLTVARLGEQRFQVGANGNLDLDRLQREAGGDVHITDITGGTCCIGLWGPRARDVLASVTRDDVSHAGFGYFRARAIHVGDVPVTAMRLSYVGELGWELYASAELGLRLWDVLWEAGRRYGVIAAGRSAFNSLRLEKGYRSAGTDMTTEHDPYEAGLGFAVRPGSYVGATAIAGKEQPTRRLVPLLLDDPSHVVMGKEPVWHADAPAGYVTSAAYGYTIDASIAYAWLPAAAAEPGTPVHVEYFGERLRAVVAAEPLFDPEMKRIRA</sequence>
<dbReference type="InterPro" id="IPR029043">
    <property type="entry name" value="GcvT/YgfZ_C"/>
</dbReference>
<dbReference type="InterPro" id="IPR006222">
    <property type="entry name" value="GCVT_N"/>
</dbReference>
<dbReference type="RefSeq" id="WP_343987282.1">
    <property type="nucleotide sequence ID" value="NZ_BAAAJG010000028.1"/>
</dbReference>
<feature type="domain" description="FAD dependent oxidoreductase central" evidence="5">
    <location>
        <begin position="363"/>
        <end position="418"/>
    </location>
</feature>
<evidence type="ECO:0000259" key="3">
    <source>
        <dbReference type="Pfam" id="PF01571"/>
    </source>
</evidence>
<dbReference type="Pfam" id="PF16350">
    <property type="entry name" value="FAO_M"/>
    <property type="match status" value="1"/>
</dbReference>
<feature type="domain" description="GCVT N-terminal" evidence="3">
    <location>
        <begin position="420"/>
        <end position="694"/>
    </location>
</feature>
<gene>
    <name evidence="6" type="ORF">ACFSCY_35180</name>
</gene>
<dbReference type="Gene3D" id="3.30.1360.120">
    <property type="entry name" value="Probable tRNA modification gtpase trme, domain 1"/>
    <property type="match status" value="1"/>
</dbReference>
<dbReference type="Pfam" id="PF01571">
    <property type="entry name" value="GCV_T"/>
    <property type="match status" value="1"/>
</dbReference>
<dbReference type="Proteomes" id="UP001597145">
    <property type="component" value="Unassembled WGS sequence"/>
</dbReference>
<evidence type="ECO:0000313" key="6">
    <source>
        <dbReference type="EMBL" id="MFD1534675.1"/>
    </source>
</evidence>
<evidence type="ECO:0000313" key="7">
    <source>
        <dbReference type="Proteomes" id="UP001597145"/>
    </source>
</evidence>
<dbReference type="InterPro" id="IPR006076">
    <property type="entry name" value="FAD-dep_OxRdtase"/>
</dbReference>
<dbReference type="Pfam" id="PF08669">
    <property type="entry name" value="GCV_T_C"/>
    <property type="match status" value="1"/>
</dbReference>
<dbReference type="SUPFAM" id="SSF103025">
    <property type="entry name" value="Folate-binding domain"/>
    <property type="match status" value="1"/>
</dbReference>
<dbReference type="InterPro" id="IPR027266">
    <property type="entry name" value="TrmE/GcvT-like"/>
</dbReference>
<organism evidence="6 7">
    <name type="scientific">Pseudonocardia aurantiaca</name>
    <dbReference type="NCBI Taxonomy" id="75290"/>
    <lineage>
        <taxon>Bacteria</taxon>
        <taxon>Bacillati</taxon>
        <taxon>Actinomycetota</taxon>
        <taxon>Actinomycetes</taxon>
        <taxon>Pseudonocardiales</taxon>
        <taxon>Pseudonocardiaceae</taxon>
        <taxon>Pseudonocardia</taxon>
    </lineage>
</organism>
<proteinExistence type="inferred from homology"/>
<dbReference type="InterPro" id="IPR036188">
    <property type="entry name" value="FAD/NAD-bd_sf"/>
</dbReference>